<dbReference type="OrthoDB" id="630188at2759"/>
<dbReference type="Gene3D" id="3.60.21.10">
    <property type="match status" value="1"/>
</dbReference>
<dbReference type="PANTHER" id="PTHR12905:SF0">
    <property type="entry name" value="CALCINEURIN-LIKE PHOSPHOESTERASE DOMAIN-CONTAINING PROTEIN"/>
    <property type="match status" value="1"/>
</dbReference>
<dbReference type="Proteomes" id="UP000800096">
    <property type="component" value="Unassembled WGS sequence"/>
</dbReference>
<sequence length="208" mass="22845">PHSPTIRLVCISDTHTRRPRLLPGDMLIHAGDLTINGTPAQLEAQIHLLNSLDYAVKIVTAGNHDVCLDAAWCARNPRANMSAINPDWGEIIYLQNSTATIELYGRRLNAHGAPYTTRYGNWGFQYPPQEDIWHNSVPFDTDILITHGPARGHVDADAGCAHLLGEVRRVRPKVHACGHVHGARGVQVCDWGWVHGDYDGAKMGEGGI</sequence>
<dbReference type="PANTHER" id="PTHR12905">
    <property type="entry name" value="METALLOPHOSPHOESTERASE"/>
    <property type="match status" value="1"/>
</dbReference>
<reference evidence="2" key="1">
    <citation type="journal article" date="2020" name="Stud. Mycol.">
        <title>101 Dothideomycetes genomes: a test case for predicting lifestyles and emergence of pathogens.</title>
        <authorList>
            <person name="Haridas S."/>
            <person name="Albert R."/>
            <person name="Binder M."/>
            <person name="Bloem J."/>
            <person name="Labutti K."/>
            <person name="Salamov A."/>
            <person name="Andreopoulos B."/>
            <person name="Baker S."/>
            <person name="Barry K."/>
            <person name="Bills G."/>
            <person name="Bluhm B."/>
            <person name="Cannon C."/>
            <person name="Castanera R."/>
            <person name="Culley D."/>
            <person name="Daum C."/>
            <person name="Ezra D."/>
            <person name="Gonzalez J."/>
            <person name="Henrissat B."/>
            <person name="Kuo A."/>
            <person name="Liang C."/>
            <person name="Lipzen A."/>
            <person name="Lutzoni F."/>
            <person name="Magnuson J."/>
            <person name="Mondo S."/>
            <person name="Nolan M."/>
            <person name="Ohm R."/>
            <person name="Pangilinan J."/>
            <person name="Park H.-J."/>
            <person name="Ramirez L."/>
            <person name="Alfaro M."/>
            <person name="Sun H."/>
            <person name="Tritt A."/>
            <person name="Yoshinaga Y."/>
            <person name="Zwiers L.-H."/>
            <person name="Turgeon B."/>
            <person name="Goodwin S."/>
            <person name="Spatafora J."/>
            <person name="Crous P."/>
            <person name="Grigoriev I."/>
        </authorList>
    </citation>
    <scope>NUCLEOTIDE SEQUENCE</scope>
    <source>
        <strain evidence="2">HMLAC05119</strain>
    </source>
</reference>
<protein>
    <submittedName>
        <fullName evidence="2">Metallo-dependent phosphatase-like protein</fullName>
    </submittedName>
</protein>
<feature type="non-terminal residue" evidence="2">
    <location>
        <position position="208"/>
    </location>
</feature>
<dbReference type="SUPFAM" id="SSF56300">
    <property type="entry name" value="Metallo-dependent phosphatases"/>
    <property type="match status" value="1"/>
</dbReference>
<dbReference type="CDD" id="cd07379">
    <property type="entry name" value="MPP_239FB"/>
    <property type="match status" value="1"/>
</dbReference>
<feature type="domain" description="Calcineurin-like phosphoesterase" evidence="1">
    <location>
        <begin position="7"/>
        <end position="182"/>
    </location>
</feature>
<dbReference type="InterPro" id="IPR004843">
    <property type="entry name" value="Calcineurin-like_PHP"/>
</dbReference>
<dbReference type="InterPro" id="IPR029052">
    <property type="entry name" value="Metallo-depent_PP-like"/>
</dbReference>
<dbReference type="Pfam" id="PF00149">
    <property type="entry name" value="Metallophos"/>
    <property type="match status" value="1"/>
</dbReference>
<dbReference type="InterPro" id="IPR051693">
    <property type="entry name" value="UPF0046_metallophosphoest"/>
</dbReference>
<feature type="non-terminal residue" evidence="2">
    <location>
        <position position="1"/>
    </location>
</feature>
<dbReference type="EMBL" id="ML979139">
    <property type="protein sequence ID" value="KAF1913355.1"/>
    <property type="molecule type" value="Genomic_DNA"/>
</dbReference>
<organism evidence="2 3">
    <name type="scientific">Ampelomyces quisqualis</name>
    <name type="common">Powdery mildew agent</name>
    <dbReference type="NCBI Taxonomy" id="50730"/>
    <lineage>
        <taxon>Eukaryota</taxon>
        <taxon>Fungi</taxon>
        <taxon>Dikarya</taxon>
        <taxon>Ascomycota</taxon>
        <taxon>Pezizomycotina</taxon>
        <taxon>Dothideomycetes</taxon>
        <taxon>Pleosporomycetidae</taxon>
        <taxon>Pleosporales</taxon>
        <taxon>Pleosporineae</taxon>
        <taxon>Phaeosphaeriaceae</taxon>
        <taxon>Ampelomyces</taxon>
    </lineage>
</organism>
<keyword evidence="3" id="KW-1185">Reference proteome</keyword>
<dbReference type="GO" id="GO:0016787">
    <property type="term" value="F:hydrolase activity"/>
    <property type="evidence" value="ECO:0007669"/>
    <property type="project" value="InterPro"/>
</dbReference>
<dbReference type="AlphaFoldDB" id="A0A6A5QCR1"/>
<evidence type="ECO:0000313" key="3">
    <source>
        <dbReference type="Proteomes" id="UP000800096"/>
    </source>
</evidence>
<evidence type="ECO:0000259" key="1">
    <source>
        <dbReference type="Pfam" id="PF00149"/>
    </source>
</evidence>
<proteinExistence type="predicted"/>
<accession>A0A6A5QCR1</accession>
<gene>
    <name evidence="2" type="ORF">BDU57DRAFT_422283</name>
</gene>
<evidence type="ECO:0000313" key="2">
    <source>
        <dbReference type="EMBL" id="KAF1913355.1"/>
    </source>
</evidence>
<name>A0A6A5QCR1_AMPQU</name>